<dbReference type="PANTHER" id="PTHR40459:SF1">
    <property type="entry name" value="CONSERVED HYPOTHETICAL ALANINE AND LEUCINE RICH PROTEIN"/>
    <property type="match status" value="1"/>
</dbReference>
<dbReference type="InterPro" id="IPR018931">
    <property type="entry name" value="DUF2520"/>
</dbReference>
<comment type="caution">
    <text evidence="3">The sequence shown here is derived from an EMBL/GenBank/DDBJ whole genome shotgun (WGS) entry which is preliminary data.</text>
</comment>
<dbReference type="OrthoDB" id="9810755at2"/>
<dbReference type="RefSeq" id="WP_104715852.1">
    <property type="nucleotide sequence ID" value="NZ_PTRA01000008.1"/>
</dbReference>
<protein>
    <submittedName>
        <fullName evidence="3">DUF2520 domain-containing protein</fullName>
    </submittedName>
</protein>
<dbReference type="Pfam" id="PF10728">
    <property type="entry name" value="DUF2520"/>
    <property type="match status" value="1"/>
</dbReference>
<proteinExistence type="predicted"/>
<dbReference type="AlphaFoldDB" id="A0A2S7IF75"/>
<dbReference type="EMBL" id="PTRA01000008">
    <property type="protein sequence ID" value="PQA53678.1"/>
    <property type="molecule type" value="Genomic_DNA"/>
</dbReference>
<evidence type="ECO:0000313" key="4">
    <source>
        <dbReference type="Proteomes" id="UP000239590"/>
    </source>
</evidence>
<dbReference type="Proteomes" id="UP000239590">
    <property type="component" value="Unassembled WGS sequence"/>
</dbReference>
<name>A0A2S7IF75_9BACT</name>
<feature type="domain" description="Pyrroline-5-carboxylate reductase catalytic N-terminal" evidence="1">
    <location>
        <begin position="2"/>
        <end position="87"/>
    </location>
</feature>
<organism evidence="3 4">
    <name type="scientific">Siphonobacter curvatus</name>
    <dbReference type="NCBI Taxonomy" id="2094562"/>
    <lineage>
        <taxon>Bacteria</taxon>
        <taxon>Pseudomonadati</taxon>
        <taxon>Bacteroidota</taxon>
        <taxon>Cytophagia</taxon>
        <taxon>Cytophagales</taxon>
        <taxon>Cytophagaceae</taxon>
        <taxon>Siphonobacter</taxon>
    </lineage>
</organism>
<evidence type="ECO:0000313" key="3">
    <source>
        <dbReference type="EMBL" id="PQA53678.1"/>
    </source>
</evidence>
<evidence type="ECO:0000259" key="2">
    <source>
        <dbReference type="Pfam" id="PF10728"/>
    </source>
</evidence>
<sequence>MKIALIGAGNVAHHLAVELEGAGHDIITIYSRKLPNAEALSDRLSIAVATNELNFAESEAELFLLTTSDDALEKIIPQIVWPEEALVVHTAGAKSLTVLQNLLRVHSDVPLRTGVFYPLQSINKKIPLNWKEVPICIEGENEEIEHQLIEIARTISDEVYLVNSEERLQLHLAAVLANNFPNHLWALTKDLLAEHNLDFELMKPILKETLRKALEADHPAEVQTGPARRGDQTTMARHLQLLEDQPELARIYQTISESIMRWYL</sequence>
<dbReference type="Pfam" id="PF03807">
    <property type="entry name" value="F420_oxidored"/>
    <property type="match status" value="1"/>
</dbReference>
<dbReference type="Gene3D" id="3.40.50.720">
    <property type="entry name" value="NAD(P)-binding Rossmann-like Domain"/>
    <property type="match status" value="1"/>
</dbReference>
<dbReference type="InterPro" id="IPR008927">
    <property type="entry name" value="6-PGluconate_DH-like_C_sf"/>
</dbReference>
<dbReference type="InterPro" id="IPR028939">
    <property type="entry name" value="P5C_Rdtase_cat_N"/>
</dbReference>
<reference evidence="4" key="1">
    <citation type="submission" date="2018-02" db="EMBL/GenBank/DDBJ databases">
        <title>Genome sequencing of Solimonas sp. HR-BB.</title>
        <authorList>
            <person name="Lee Y."/>
            <person name="Jeon C.O."/>
        </authorList>
    </citation>
    <scope>NUCLEOTIDE SEQUENCE [LARGE SCALE GENOMIC DNA]</scope>
    <source>
        <strain evidence="4">HR-U</strain>
    </source>
</reference>
<feature type="domain" description="DUF2520" evidence="2">
    <location>
        <begin position="133"/>
        <end position="259"/>
    </location>
</feature>
<accession>A0A2S7IF75</accession>
<dbReference type="InterPro" id="IPR037108">
    <property type="entry name" value="TM1727-like_C_sf"/>
</dbReference>
<dbReference type="PANTHER" id="PTHR40459">
    <property type="entry name" value="CONSERVED HYPOTHETICAL ALANINE AND LEUCINE RICH PROTEIN"/>
    <property type="match status" value="1"/>
</dbReference>
<evidence type="ECO:0000259" key="1">
    <source>
        <dbReference type="Pfam" id="PF03807"/>
    </source>
</evidence>
<gene>
    <name evidence="3" type="ORF">C5O19_23620</name>
</gene>
<keyword evidence="4" id="KW-1185">Reference proteome</keyword>
<dbReference type="SUPFAM" id="SSF48179">
    <property type="entry name" value="6-phosphogluconate dehydrogenase C-terminal domain-like"/>
    <property type="match status" value="1"/>
</dbReference>
<dbReference type="InterPro" id="IPR036291">
    <property type="entry name" value="NAD(P)-bd_dom_sf"/>
</dbReference>
<dbReference type="Gene3D" id="1.10.1040.20">
    <property type="entry name" value="ProC-like, C-terminal domain"/>
    <property type="match status" value="1"/>
</dbReference>
<dbReference type="SUPFAM" id="SSF51735">
    <property type="entry name" value="NAD(P)-binding Rossmann-fold domains"/>
    <property type="match status" value="1"/>
</dbReference>